<protein>
    <submittedName>
        <fullName evidence="1">Uncharacterized protein</fullName>
    </submittedName>
</protein>
<dbReference type="PANTHER" id="PTHR15922">
    <property type="entry name" value="NEUROBLASTOMA-AMPLIFIED SEQUENCE"/>
    <property type="match status" value="1"/>
</dbReference>
<dbReference type="PANTHER" id="PTHR15922:SF2">
    <property type="entry name" value="NBAS SUBUNIT OF NRZ TETHERING COMPLEX"/>
    <property type="match status" value="1"/>
</dbReference>
<organism evidence="1 2">
    <name type="scientific">Hibiscus sabdariffa</name>
    <name type="common">roselle</name>
    <dbReference type="NCBI Taxonomy" id="183260"/>
    <lineage>
        <taxon>Eukaryota</taxon>
        <taxon>Viridiplantae</taxon>
        <taxon>Streptophyta</taxon>
        <taxon>Embryophyta</taxon>
        <taxon>Tracheophyta</taxon>
        <taxon>Spermatophyta</taxon>
        <taxon>Magnoliopsida</taxon>
        <taxon>eudicotyledons</taxon>
        <taxon>Gunneridae</taxon>
        <taxon>Pentapetalae</taxon>
        <taxon>rosids</taxon>
        <taxon>malvids</taxon>
        <taxon>Malvales</taxon>
        <taxon>Malvaceae</taxon>
        <taxon>Malvoideae</taxon>
        <taxon>Hibiscus</taxon>
    </lineage>
</organism>
<dbReference type="EMBL" id="JBBPBN010000576">
    <property type="protein sequence ID" value="KAK8484419.1"/>
    <property type="molecule type" value="Genomic_DNA"/>
</dbReference>
<evidence type="ECO:0000313" key="1">
    <source>
        <dbReference type="EMBL" id="KAK8484419.1"/>
    </source>
</evidence>
<comment type="caution">
    <text evidence="1">The sequence shown here is derived from an EMBL/GenBank/DDBJ whole genome shotgun (WGS) entry which is preliminary data.</text>
</comment>
<dbReference type="Proteomes" id="UP001396334">
    <property type="component" value="Unassembled WGS sequence"/>
</dbReference>
<evidence type="ECO:0000313" key="2">
    <source>
        <dbReference type="Proteomes" id="UP001396334"/>
    </source>
</evidence>
<gene>
    <name evidence="1" type="ORF">V6N11_001676</name>
</gene>
<reference evidence="1 2" key="1">
    <citation type="journal article" date="2024" name="G3 (Bethesda)">
        <title>Genome assembly of Hibiscus sabdariffa L. provides insights into metabolisms of medicinal natural products.</title>
        <authorList>
            <person name="Kim T."/>
        </authorList>
    </citation>
    <scope>NUCLEOTIDE SEQUENCE [LARGE SCALE GENOMIC DNA]</scope>
    <source>
        <strain evidence="1">TK-2024</strain>
        <tissue evidence="1">Old leaves</tissue>
    </source>
</reference>
<name>A0ABR1ZUM7_9ROSI</name>
<sequence length="228" mass="25259">MIDQSISESGGVLLDEGDARSLNEIVLGVDCFMASKMMLLLPYERLQLESLAALENRLKQEGTSNIGSDHEFLMLVLSSGILSSVINKSSLGTVFSYVCYLVGNLSCQLQQAQVPMLGKKGSNEHVNTEGDILFPFARISFPMFISELVNADQQILAGFVVTKFMHTNASFLASSTLQRQVLEDIWRHNSRSENTTRLLRMKAIGKLGAAAVQNPWRFVESLSKDHEK</sequence>
<keyword evidence="2" id="KW-1185">Reference proteome</keyword>
<accession>A0ABR1ZUM7</accession>
<proteinExistence type="predicted"/>